<dbReference type="AlphaFoldDB" id="A0A8B8PNX0"/>
<evidence type="ECO:0000256" key="1">
    <source>
        <dbReference type="SAM" id="SignalP"/>
    </source>
</evidence>
<reference evidence="3" key="1">
    <citation type="submission" date="2025-05" db="UniProtKB">
        <authorList>
            <consortium name="RefSeq"/>
        </authorList>
    </citation>
    <scope>NUCLEOTIDE SEQUENCE [LARGE SCALE GENOMIC DNA]</scope>
</reference>
<gene>
    <name evidence="4" type="primary">LOC115745181</name>
</gene>
<dbReference type="PROSITE" id="PS51257">
    <property type="entry name" value="PROKAR_LIPOPROTEIN"/>
    <property type="match status" value="1"/>
</dbReference>
<evidence type="ECO:0000259" key="2">
    <source>
        <dbReference type="SMART" id="SM00499"/>
    </source>
</evidence>
<dbReference type="InterPro" id="IPR036312">
    <property type="entry name" value="Bifun_inhib/LTP/seed_sf"/>
</dbReference>
<organism evidence="3 4">
    <name type="scientific">Rhodamnia argentea</name>
    <dbReference type="NCBI Taxonomy" id="178133"/>
    <lineage>
        <taxon>Eukaryota</taxon>
        <taxon>Viridiplantae</taxon>
        <taxon>Streptophyta</taxon>
        <taxon>Embryophyta</taxon>
        <taxon>Tracheophyta</taxon>
        <taxon>Spermatophyta</taxon>
        <taxon>Magnoliopsida</taxon>
        <taxon>eudicotyledons</taxon>
        <taxon>Gunneridae</taxon>
        <taxon>Pentapetalae</taxon>
        <taxon>rosids</taxon>
        <taxon>malvids</taxon>
        <taxon>Myrtales</taxon>
        <taxon>Myrtaceae</taxon>
        <taxon>Myrtoideae</taxon>
        <taxon>Myrteae</taxon>
        <taxon>Australasian group</taxon>
        <taxon>Rhodamnia</taxon>
    </lineage>
</organism>
<sequence>MEATNKKVAVILFGLVVAIACCADAQTICNMTYADLMACKPAATPPNPPPPTSVCCAGLSHADLKCFCKYKSSTIFPSMGVDPKLAMELPSKCNIPNPPTC</sequence>
<dbReference type="Pfam" id="PF00234">
    <property type="entry name" value="Tryp_alpha_amyl"/>
    <property type="match status" value="1"/>
</dbReference>
<dbReference type="InterPro" id="IPR039265">
    <property type="entry name" value="DIR1-like"/>
</dbReference>
<evidence type="ECO:0000313" key="3">
    <source>
        <dbReference type="Proteomes" id="UP000827889"/>
    </source>
</evidence>
<feature type="signal peptide" evidence="1">
    <location>
        <begin position="1"/>
        <end position="25"/>
    </location>
</feature>
<feature type="domain" description="Bifunctional inhibitor/plant lipid transfer protein/seed storage helical" evidence="2">
    <location>
        <begin position="29"/>
        <end position="101"/>
    </location>
</feature>
<keyword evidence="3" id="KW-1185">Reference proteome</keyword>
<dbReference type="GeneID" id="115745181"/>
<dbReference type="SMART" id="SM00499">
    <property type="entry name" value="AAI"/>
    <property type="match status" value="1"/>
</dbReference>
<dbReference type="Gene3D" id="1.10.110.10">
    <property type="entry name" value="Plant lipid-transfer and hydrophobic proteins"/>
    <property type="match status" value="1"/>
</dbReference>
<reference evidence="4" key="2">
    <citation type="submission" date="2025-08" db="UniProtKB">
        <authorList>
            <consortium name="RefSeq"/>
        </authorList>
    </citation>
    <scope>IDENTIFICATION</scope>
    <source>
        <tissue evidence="4">Leaf</tissue>
    </source>
</reference>
<name>A0A8B8PNX0_9MYRT</name>
<dbReference type="SUPFAM" id="SSF47699">
    <property type="entry name" value="Bifunctional inhibitor/lipid-transfer protein/seed storage 2S albumin"/>
    <property type="match status" value="1"/>
</dbReference>
<evidence type="ECO:0000313" key="4">
    <source>
        <dbReference type="RefSeq" id="XP_030536444.2"/>
    </source>
</evidence>
<dbReference type="InterPro" id="IPR016140">
    <property type="entry name" value="Bifunc_inhib/LTP/seed_store"/>
</dbReference>
<protein>
    <submittedName>
        <fullName evidence="4">Lipid-transfer protein DIR1</fullName>
    </submittedName>
</protein>
<accession>A0A8B8PNX0</accession>
<feature type="chain" id="PRO_5045746848" evidence="1">
    <location>
        <begin position="26"/>
        <end position="101"/>
    </location>
</feature>
<dbReference type="Proteomes" id="UP000827889">
    <property type="component" value="Chromosome 1"/>
</dbReference>
<keyword evidence="1" id="KW-0732">Signal</keyword>
<dbReference type="GO" id="GO:0009627">
    <property type="term" value="P:systemic acquired resistance"/>
    <property type="evidence" value="ECO:0007669"/>
    <property type="project" value="InterPro"/>
</dbReference>
<dbReference type="PANTHER" id="PTHR33122">
    <property type="entry name" value="LIPID BINDING PROTEIN-RELATED"/>
    <property type="match status" value="1"/>
</dbReference>
<dbReference type="GO" id="GO:0005504">
    <property type="term" value="F:fatty acid binding"/>
    <property type="evidence" value="ECO:0007669"/>
    <property type="project" value="InterPro"/>
</dbReference>
<dbReference type="RefSeq" id="XP_030536444.2">
    <property type="nucleotide sequence ID" value="XM_030680584.2"/>
</dbReference>
<dbReference type="KEGG" id="rarg:115745181"/>
<proteinExistence type="predicted"/>
<dbReference type="PANTHER" id="PTHR33122:SF63">
    <property type="entry name" value="BIFUNCTIONAL INHIBITOR_PLANT LIPID TRANSFER PROTEIN_SEED STORAGE HELICAL DOMAIN-CONTAINING PROTEIN"/>
    <property type="match status" value="1"/>
</dbReference>